<comment type="caution">
    <text evidence="2">The sequence shown here is derived from an EMBL/GenBank/DDBJ whole genome shotgun (WGS) entry which is preliminary data.</text>
</comment>
<dbReference type="InterPro" id="IPR000719">
    <property type="entry name" value="Prot_kinase_dom"/>
</dbReference>
<dbReference type="EMBL" id="QKWP01000502">
    <property type="protein sequence ID" value="RIB19011.1"/>
    <property type="molecule type" value="Genomic_DNA"/>
</dbReference>
<dbReference type="PANTHER" id="PTHR44329">
    <property type="entry name" value="SERINE/THREONINE-PROTEIN KINASE TNNI3K-RELATED"/>
    <property type="match status" value="1"/>
</dbReference>
<keyword evidence="3" id="KW-1185">Reference proteome</keyword>
<reference evidence="2 3" key="1">
    <citation type="submission" date="2018-06" db="EMBL/GenBank/DDBJ databases">
        <title>Comparative genomics reveals the genomic features of Rhizophagus irregularis, R. cerebriforme, R. diaphanum and Gigaspora rosea, and their symbiotic lifestyle signature.</title>
        <authorList>
            <person name="Morin E."/>
            <person name="San Clemente H."/>
            <person name="Chen E.C.H."/>
            <person name="De La Providencia I."/>
            <person name="Hainaut M."/>
            <person name="Kuo A."/>
            <person name="Kohler A."/>
            <person name="Murat C."/>
            <person name="Tang N."/>
            <person name="Roy S."/>
            <person name="Loubradou J."/>
            <person name="Henrissat B."/>
            <person name="Grigoriev I.V."/>
            <person name="Corradi N."/>
            <person name="Roux C."/>
            <person name="Martin F.M."/>
        </authorList>
    </citation>
    <scope>NUCLEOTIDE SEQUENCE [LARGE SCALE GENOMIC DNA]</scope>
    <source>
        <strain evidence="2 3">DAOM 194757</strain>
    </source>
</reference>
<dbReference type="Proteomes" id="UP000266673">
    <property type="component" value="Unassembled WGS sequence"/>
</dbReference>
<accession>A0A397VAP8</accession>
<protein>
    <submittedName>
        <fullName evidence="2">Kinase-like domain-containing protein</fullName>
    </submittedName>
</protein>
<dbReference type="AlphaFoldDB" id="A0A397VAP8"/>
<organism evidence="2 3">
    <name type="scientific">Gigaspora rosea</name>
    <dbReference type="NCBI Taxonomy" id="44941"/>
    <lineage>
        <taxon>Eukaryota</taxon>
        <taxon>Fungi</taxon>
        <taxon>Fungi incertae sedis</taxon>
        <taxon>Mucoromycota</taxon>
        <taxon>Glomeromycotina</taxon>
        <taxon>Glomeromycetes</taxon>
        <taxon>Diversisporales</taxon>
        <taxon>Gigasporaceae</taxon>
        <taxon>Gigaspora</taxon>
    </lineage>
</organism>
<dbReference type="InterPro" id="IPR011009">
    <property type="entry name" value="Kinase-like_dom_sf"/>
</dbReference>
<dbReference type="OrthoDB" id="2346328at2759"/>
<proteinExistence type="predicted"/>
<evidence type="ECO:0000313" key="3">
    <source>
        <dbReference type="Proteomes" id="UP000266673"/>
    </source>
</evidence>
<dbReference type="GO" id="GO:0005524">
    <property type="term" value="F:ATP binding"/>
    <property type="evidence" value="ECO:0007669"/>
    <property type="project" value="InterPro"/>
</dbReference>
<feature type="domain" description="Protein kinase" evidence="1">
    <location>
        <begin position="104"/>
        <end position="301"/>
    </location>
</feature>
<evidence type="ECO:0000259" key="1">
    <source>
        <dbReference type="PROSITE" id="PS50011"/>
    </source>
</evidence>
<dbReference type="InterPro" id="IPR051681">
    <property type="entry name" value="Ser/Thr_Kinases-Pseudokinases"/>
</dbReference>
<name>A0A397VAP8_9GLOM</name>
<dbReference type="GO" id="GO:0004674">
    <property type="term" value="F:protein serine/threonine kinase activity"/>
    <property type="evidence" value="ECO:0007669"/>
    <property type="project" value="TreeGrafter"/>
</dbReference>
<dbReference type="InterPro" id="IPR001245">
    <property type="entry name" value="Ser-Thr/Tyr_kinase_cat_dom"/>
</dbReference>
<keyword evidence="2" id="KW-0418">Kinase</keyword>
<sequence length="301" mass="35146">MLKEFLDYVQSKDFKVYGLTQDAITNEYMLVFNEFEFKRNYKYGKCANCKRHNTSEAWCRTCDPWKATQGWTSGNKEIDNCIKDFQLKATRYEDVIEWIPFNRLYNTQKIGKGGFGSVFSAMWQDGKRVVSGKCTKSRISCMVALKTLPDSRKNFLREFKSYTECRLFGNNLEVYGLTQNTTNNEYMIVFQYANRGSLHKFLLSNFRELYWKIKLKQLVDISENLIKVHEAEYVHGDFHSGNILQHQYINGDLTSYITDLGLSRKKDESDLEDSIYGVLPYVAPESDHIQLQQIFIALVSL</sequence>
<dbReference type="SUPFAM" id="SSF56112">
    <property type="entry name" value="Protein kinase-like (PK-like)"/>
    <property type="match status" value="1"/>
</dbReference>
<dbReference type="Pfam" id="PF07714">
    <property type="entry name" value="PK_Tyr_Ser-Thr"/>
    <property type="match status" value="1"/>
</dbReference>
<keyword evidence="2" id="KW-0808">Transferase</keyword>
<dbReference type="PROSITE" id="PS50011">
    <property type="entry name" value="PROTEIN_KINASE_DOM"/>
    <property type="match status" value="1"/>
</dbReference>
<gene>
    <name evidence="2" type="ORF">C2G38_1304120</name>
</gene>
<evidence type="ECO:0000313" key="2">
    <source>
        <dbReference type="EMBL" id="RIB19011.1"/>
    </source>
</evidence>
<dbReference type="Gene3D" id="1.10.510.10">
    <property type="entry name" value="Transferase(Phosphotransferase) domain 1"/>
    <property type="match status" value="1"/>
</dbReference>